<sequence length="58" mass="6440">MSSMLVAFGESARFLIEVPIQDRRSYPSFSTVDVLDLCVASLPQFFLSEECVVGPRAQ</sequence>
<dbReference type="AlphaFoldDB" id="A0A9D3XZ54"/>
<evidence type="ECO:0000313" key="2">
    <source>
        <dbReference type="Proteomes" id="UP000828390"/>
    </source>
</evidence>
<proteinExistence type="predicted"/>
<organism evidence="1 2">
    <name type="scientific">Dreissena polymorpha</name>
    <name type="common">Zebra mussel</name>
    <name type="synonym">Mytilus polymorpha</name>
    <dbReference type="NCBI Taxonomy" id="45954"/>
    <lineage>
        <taxon>Eukaryota</taxon>
        <taxon>Metazoa</taxon>
        <taxon>Spiralia</taxon>
        <taxon>Lophotrochozoa</taxon>
        <taxon>Mollusca</taxon>
        <taxon>Bivalvia</taxon>
        <taxon>Autobranchia</taxon>
        <taxon>Heteroconchia</taxon>
        <taxon>Euheterodonta</taxon>
        <taxon>Imparidentia</taxon>
        <taxon>Neoheterodontei</taxon>
        <taxon>Myida</taxon>
        <taxon>Dreissenoidea</taxon>
        <taxon>Dreissenidae</taxon>
        <taxon>Dreissena</taxon>
    </lineage>
</organism>
<reference evidence="1" key="2">
    <citation type="submission" date="2020-11" db="EMBL/GenBank/DDBJ databases">
        <authorList>
            <person name="McCartney M.A."/>
            <person name="Auch B."/>
            <person name="Kono T."/>
            <person name="Mallez S."/>
            <person name="Becker A."/>
            <person name="Gohl D.M."/>
            <person name="Silverstein K.A.T."/>
            <person name="Koren S."/>
            <person name="Bechman K.B."/>
            <person name="Herman A."/>
            <person name="Abrahante J.E."/>
            <person name="Garbe J."/>
        </authorList>
    </citation>
    <scope>NUCLEOTIDE SEQUENCE</scope>
    <source>
        <strain evidence="1">Duluth1</strain>
        <tissue evidence="1">Whole animal</tissue>
    </source>
</reference>
<name>A0A9D3XZ54_DREPO</name>
<reference evidence="1" key="1">
    <citation type="journal article" date="2019" name="bioRxiv">
        <title>The Genome of the Zebra Mussel, Dreissena polymorpha: A Resource for Invasive Species Research.</title>
        <authorList>
            <person name="McCartney M.A."/>
            <person name="Auch B."/>
            <person name="Kono T."/>
            <person name="Mallez S."/>
            <person name="Zhang Y."/>
            <person name="Obille A."/>
            <person name="Becker A."/>
            <person name="Abrahante J.E."/>
            <person name="Garbe J."/>
            <person name="Badalamenti J.P."/>
            <person name="Herman A."/>
            <person name="Mangelson H."/>
            <person name="Liachko I."/>
            <person name="Sullivan S."/>
            <person name="Sone E.D."/>
            <person name="Koren S."/>
            <person name="Silverstein K.A.T."/>
            <person name="Beckman K.B."/>
            <person name="Gohl D.M."/>
        </authorList>
    </citation>
    <scope>NUCLEOTIDE SEQUENCE</scope>
    <source>
        <strain evidence="1">Duluth1</strain>
        <tissue evidence="1">Whole animal</tissue>
    </source>
</reference>
<gene>
    <name evidence="1" type="ORF">DPMN_191915</name>
</gene>
<dbReference type="Proteomes" id="UP000828390">
    <property type="component" value="Unassembled WGS sequence"/>
</dbReference>
<keyword evidence="2" id="KW-1185">Reference proteome</keyword>
<protein>
    <submittedName>
        <fullName evidence="1">Uncharacterized protein</fullName>
    </submittedName>
</protein>
<evidence type="ECO:0000313" key="1">
    <source>
        <dbReference type="EMBL" id="KAH3689427.1"/>
    </source>
</evidence>
<dbReference type="EMBL" id="JAIWYP010000121">
    <property type="protein sequence ID" value="KAH3689427.1"/>
    <property type="molecule type" value="Genomic_DNA"/>
</dbReference>
<accession>A0A9D3XZ54</accession>
<comment type="caution">
    <text evidence="1">The sequence shown here is derived from an EMBL/GenBank/DDBJ whole genome shotgun (WGS) entry which is preliminary data.</text>
</comment>